<feature type="coiled-coil region" evidence="1">
    <location>
        <begin position="361"/>
        <end position="643"/>
    </location>
</feature>
<dbReference type="Gene3D" id="1.10.287.1490">
    <property type="match status" value="1"/>
</dbReference>
<dbReference type="OrthoDB" id="43508at2759"/>
<keyword evidence="1" id="KW-0175">Coiled coil</keyword>
<feature type="region of interest" description="Disordered" evidence="2">
    <location>
        <begin position="1088"/>
        <end position="1108"/>
    </location>
</feature>
<feature type="region of interest" description="Disordered" evidence="2">
    <location>
        <begin position="1"/>
        <end position="93"/>
    </location>
</feature>
<feature type="compositionally biased region" description="Polar residues" evidence="2">
    <location>
        <begin position="1216"/>
        <end position="1225"/>
    </location>
</feature>
<feature type="region of interest" description="Disordered" evidence="2">
    <location>
        <begin position="1216"/>
        <end position="1311"/>
    </location>
</feature>
<dbReference type="PANTHER" id="PTHR23159:SF31">
    <property type="entry name" value="CENTROSOME-ASSOCIATED PROTEIN CEP250 ISOFORM X1"/>
    <property type="match status" value="1"/>
</dbReference>
<sequence>MTVDAEPQVIPSAPTSPVAASNAPQDEAFEIVAAVDNKKAEEQPNQPREEEPLAADDRRSPVQDETRSPAPQARTASVAAESPSTYHTPEPFSPLTSAISSAFGRGPLDLAKVRSALTQLNSAVKEEEDHYFTQLEATESVNSKLRQNVVSSQDLRQKNDKLQEGLNAAQNLLDSMRSEAAVQVENLNESLVCKDIELAKLQAEYKVMSENKETELKSIRENMDKMELELNRLESAYQGSTQSLNSQEDELATLRAEYQSLQAGFHVLKAEKDDIEQGHEEAKEKWKRLVITMKSEYDNFRASFDHLKVTKKEMEETHRVEKNRFRNEVAVLKAENNSMSAAMDSLKICKEVTESEYKEAKTSWEDSKKALESQAARIRAELETAQAARKELDQKWRETETRFNEKVQELVADTEVRCTEAVEKLAAVEEDSANKIAALQEEKAVKIAALEEEKANRIAALEEESAKKLKETEEGLTNKLSAVEEELGNLKAEHSDLKIAKETIEFEKGTLQCDRDDLVKERDGLRTELENSTEELTALKEEHEKLTTNHDSKVSECDALKSEIERMEAAKEEIEKMFSQIQHDYDVQKDDYERLKPMEKQLEDCSAELEELKPRLAALEQDKADLESNLSETKDQLDMQTANAHVLQTELDGAKSQHKDEKKTLEKKILKLGKTVETKAEALNLGLTKYMKEAKAKEKLERDMEIMKKELTESMDQEREAAVAKMKELTESKDQEREAAIAKMNEKMEENRAYEAEQREAALAAQVAAENKLAEYEKTVAKTEAEILSAKCQGDSVRAALDVSETGRQEAETKVEELSKSLDELTAKWETVSAEAHKLRADVALGQQRKIVDKQDMDHMNQQIAALNQSVAKKISTIAQLEAKTEKMETDILTKTEKQKQLETMVDSKDKELELFKSRCESLQTSLHETEEELEKKIDLTTQLQEFKGKSDETSILMEKKNKELQAVQERCEKLQASLKKAETLYLDGVEQIKNEAERKQKAALEDALDRIYVLNERLAKKEHEMVFLHEKLNFAGQDDEEGRAEVQRRAEAQVALAKKLKFLDNMVASKDSEIQLLEARCADMKSSLEKAEKHPGASEEQSSAEEKLKALNEQIEQQEAKLKSLQTRERQAKLKSTDDEFEVVLNNADSNLASEVDMLRARCKELEEREKEEEGTDVAGWKARVADMETSMEKLKQQYLEECARRKEAEQVFSSISKANNETTAAKPPTASRGIFNRSKPAPEQGADGKKASSSGRWLSLRGRRKKDEMTVRTESTPRIQTAEKAEDWRSQYSGSPRRRQENPVSTRAARSLVGSGDLVSQIPSHIQNNFLEVGVYKQRLTNTYLPVLCLGPNDVPAGPVRDEWLNKIGGKSKVQNLGVYFYGKEGKDDGAYGLVPWFAFVPYNKAVQRGLDKLPEAIADKIQYKQELTDEEKQIHKGIEAMKEAAAKSKEERRHPMHHLTAVTAKEVPKTIVTDSSGSDDDNVSEMGV</sequence>
<feature type="compositionally biased region" description="Acidic residues" evidence="2">
    <location>
        <begin position="1480"/>
        <end position="1491"/>
    </location>
</feature>
<evidence type="ECO:0000313" key="4">
    <source>
        <dbReference type="Proteomes" id="UP001153069"/>
    </source>
</evidence>
<feature type="compositionally biased region" description="Polar residues" evidence="2">
    <location>
        <begin position="13"/>
        <end position="24"/>
    </location>
</feature>
<proteinExistence type="predicted"/>
<comment type="caution">
    <text evidence="3">The sequence shown here is derived from an EMBL/GenBank/DDBJ whole genome shotgun (WGS) entry which is preliminary data.</text>
</comment>
<dbReference type="EMBL" id="CAICTM010000364">
    <property type="protein sequence ID" value="CAB9508882.1"/>
    <property type="molecule type" value="Genomic_DNA"/>
</dbReference>
<feature type="compositionally biased region" description="Basic and acidic residues" evidence="2">
    <location>
        <begin position="1088"/>
        <end position="1098"/>
    </location>
</feature>
<evidence type="ECO:0000313" key="3">
    <source>
        <dbReference type="EMBL" id="CAB9508882.1"/>
    </source>
</evidence>
<dbReference type="PANTHER" id="PTHR23159">
    <property type="entry name" value="CENTROSOMAL PROTEIN 2"/>
    <property type="match status" value="1"/>
</dbReference>
<gene>
    <name evidence="3" type="ORF">SEMRO_365_G127300.1</name>
</gene>
<dbReference type="Gene3D" id="1.20.5.1000">
    <property type="entry name" value="arf6 gtpase in complex with a specific effector, jip4"/>
    <property type="match status" value="1"/>
</dbReference>
<feature type="coiled-coil region" evidence="1">
    <location>
        <begin position="864"/>
        <end position="1025"/>
    </location>
</feature>
<evidence type="ECO:0000256" key="1">
    <source>
        <dbReference type="SAM" id="Coils"/>
    </source>
</evidence>
<protein>
    <submittedName>
        <fullName evidence="3">Uncharacterized protein</fullName>
    </submittedName>
</protein>
<feature type="coiled-coil region" evidence="1">
    <location>
        <begin position="690"/>
        <end position="835"/>
    </location>
</feature>
<reference evidence="3" key="1">
    <citation type="submission" date="2020-06" db="EMBL/GenBank/DDBJ databases">
        <authorList>
            <consortium name="Plant Systems Biology data submission"/>
        </authorList>
    </citation>
    <scope>NUCLEOTIDE SEQUENCE</scope>
    <source>
        <strain evidence="3">D6</strain>
    </source>
</reference>
<feature type="coiled-coil region" evidence="1">
    <location>
        <begin position="110"/>
        <end position="285"/>
    </location>
</feature>
<feature type="region of interest" description="Disordered" evidence="2">
    <location>
        <begin position="1447"/>
        <end position="1491"/>
    </location>
</feature>
<accession>A0A9N8DUF6</accession>
<name>A0A9N8DUF6_9STRA</name>
<organism evidence="3 4">
    <name type="scientific">Seminavis robusta</name>
    <dbReference type="NCBI Taxonomy" id="568900"/>
    <lineage>
        <taxon>Eukaryota</taxon>
        <taxon>Sar</taxon>
        <taxon>Stramenopiles</taxon>
        <taxon>Ochrophyta</taxon>
        <taxon>Bacillariophyta</taxon>
        <taxon>Bacillariophyceae</taxon>
        <taxon>Bacillariophycidae</taxon>
        <taxon>Naviculales</taxon>
        <taxon>Naviculaceae</taxon>
        <taxon>Seminavis</taxon>
    </lineage>
</organism>
<evidence type="ECO:0000256" key="2">
    <source>
        <dbReference type="SAM" id="MobiDB-lite"/>
    </source>
</evidence>
<feature type="compositionally biased region" description="Basic and acidic residues" evidence="2">
    <location>
        <begin position="1447"/>
        <end position="1456"/>
    </location>
</feature>
<feature type="compositionally biased region" description="Basic and acidic residues" evidence="2">
    <location>
        <begin position="36"/>
        <end position="67"/>
    </location>
</feature>
<dbReference type="Proteomes" id="UP001153069">
    <property type="component" value="Unassembled WGS sequence"/>
</dbReference>
<keyword evidence="4" id="KW-1185">Reference proteome</keyword>